<gene>
    <name evidence="1" type="ORF">PX52LOC_06377</name>
</gene>
<dbReference type="OrthoDB" id="289977at2"/>
<protein>
    <submittedName>
        <fullName evidence="1">Uncharacterized protein</fullName>
    </submittedName>
</protein>
<dbReference type="KEGG" id="lrs:PX52LOC_06377"/>
<organism evidence="1 2">
    <name type="scientific">Limnoglobus roseus</name>
    <dbReference type="NCBI Taxonomy" id="2598579"/>
    <lineage>
        <taxon>Bacteria</taxon>
        <taxon>Pseudomonadati</taxon>
        <taxon>Planctomycetota</taxon>
        <taxon>Planctomycetia</taxon>
        <taxon>Gemmatales</taxon>
        <taxon>Gemmataceae</taxon>
        <taxon>Limnoglobus</taxon>
    </lineage>
</organism>
<dbReference type="AlphaFoldDB" id="A0A5C1ANJ3"/>
<accession>A0A5C1ANJ3</accession>
<name>A0A5C1ANJ3_9BACT</name>
<keyword evidence="2" id="KW-1185">Reference proteome</keyword>
<dbReference type="RefSeq" id="WP_149113715.1">
    <property type="nucleotide sequence ID" value="NZ_CP042425.1"/>
</dbReference>
<evidence type="ECO:0000313" key="1">
    <source>
        <dbReference type="EMBL" id="QEL19312.1"/>
    </source>
</evidence>
<proteinExistence type="predicted"/>
<dbReference type="Proteomes" id="UP000324974">
    <property type="component" value="Chromosome"/>
</dbReference>
<dbReference type="EMBL" id="CP042425">
    <property type="protein sequence ID" value="QEL19312.1"/>
    <property type="molecule type" value="Genomic_DNA"/>
</dbReference>
<reference evidence="2" key="1">
    <citation type="submission" date="2019-08" db="EMBL/GenBank/DDBJ databases">
        <title>Limnoglobus roseus gen. nov., sp. nov., a novel freshwater planctomycete with a giant genome from the family Gemmataceae.</title>
        <authorList>
            <person name="Kulichevskaya I.S."/>
            <person name="Naumoff D.G."/>
            <person name="Miroshnikov K."/>
            <person name="Ivanova A."/>
            <person name="Philippov D.A."/>
            <person name="Hakobyan A."/>
            <person name="Rijpstra I.C."/>
            <person name="Sinninghe Damste J.S."/>
            <person name="Liesack W."/>
            <person name="Dedysh S.N."/>
        </authorList>
    </citation>
    <scope>NUCLEOTIDE SEQUENCE [LARGE SCALE GENOMIC DNA]</scope>
    <source>
        <strain evidence="2">PX52</strain>
    </source>
</reference>
<sequence length="112" mass="12884">MTEARYYYDDPLAAAWMVKHFGMKFLIDETESEQAETLFDESDVQWAREALGVHEFSIHPDSLHLLDIQEGDFVVGPNNKGGLEYVAGMKPSARCRIIQRDGKPFHWPKLED</sequence>
<evidence type="ECO:0000313" key="2">
    <source>
        <dbReference type="Proteomes" id="UP000324974"/>
    </source>
</evidence>